<reference evidence="8" key="1">
    <citation type="submission" date="2020-07" db="EMBL/GenBank/DDBJ databases">
        <title>Metabolic diversity and evolutionary history of the archaeal phylum ###Micrarchaeota### uncovered from a freshwater lake metagenome.</title>
        <authorList>
            <person name="Kadnikov V.V."/>
            <person name="Savvichev A.S."/>
            <person name="Mardanov A.V."/>
            <person name="Beletsky A.V."/>
            <person name="Chupakov A.V."/>
            <person name="Kokryatskaya N.M."/>
            <person name="Pimenov N.V."/>
            <person name="Ravin N.V."/>
        </authorList>
    </citation>
    <scope>NUCLEOTIDE SEQUENCE [LARGE SCALE GENOMIC DNA]</scope>
</reference>
<evidence type="ECO:0000313" key="7">
    <source>
        <dbReference type="EMBL" id="QLJ53026.1"/>
    </source>
</evidence>
<evidence type="ECO:0000256" key="6">
    <source>
        <dbReference type="SAM" id="MobiDB-lite"/>
    </source>
</evidence>
<evidence type="ECO:0000313" key="8">
    <source>
        <dbReference type="Proteomes" id="UP000510821"/>
    </source>
</evidence>
<dbReference type="InterPro" id="IPR036899">
    <property type="entry name" value="Ribosomal_uL13_sf"/>
</dbReference>
<dbReference type="CDD" id="cd00392">
    <property type="entry name" value="Ribosomal_L13"/>
    <property type="match status" value="1"/>
</dbReference>
<evidence type="ECO:0000256" key="5">
    <source>
        <dbReference type="RuleBase" id="RU003877"/>
    </source>
</evidence>
<dbReference type="PANTHER" id="PTHR11545:SF3">
    <property type="entry name" value="LARGE RIBOSOMAL SUBUNIT PROTEIN UL13"/>
    <property type="match status" value="1"/>
</dbReference>
<dbReference type="GO" id="GO:0022625">
    <property type="term" value="C:cytosolic large ribosomal subunit"/>
    <property type="evidence" value="ECO:0007669"/>
    <property type="project" value="UniProtKB-UniRule"/>
</dbReference>
<name>A0A7D5XLT9_FERL1</name>
<comment type="function">
    <text evidence="4">This protein is one of the early assembly proteins of the 50S ribosomal subunit, although it is not seen to bind rRNA by itself. It is important during the early stages of 50S assembly.</text>
</comment>
<dbReference type="NCBIfam" id="TIGR01077">
    <property type="entry name" value="L13_A_E"/>
    <property type="match status" value="1"/>
</dbReference>
<dbReference type="SUPFAM" id="SSF52161">
    <property type="entry name" value="Ribosomal protein L13"/>
    <property type="match status" value="1"/>
</dbReference>
<dbReference type="InterPro" id="IPR005823">
    <property type="entry name" value="Ribosomal_uL13_bac-type"/>
</dbReference>
<dbReference type="PIRSF" id="PIRSF002181">
    <property type="entry name" value="Ribosomal_L13"/>
    <property type="match status" value="1"/>
</dbReference>
<feature type="region of interest" description="Disordered" evidence="6">
    <location>
        <begin position="51"/>
        <end position="71"/>
    </location>
</feature>
<sequence>MKLIDGTNLSVGRVGAKVAKYLLNGEEVVIVNAEKMAIAGRLDKIVGKYHERRTRKDKATPENSAKTPRRPDLFVKRVVRGMLPFKSGRGRSAFKRLRVYMGEPSQLKDAAREDLSNLSCTVKSRYVSIGKICERLGYNKGV</sequence>
<dbReference type="KEGG" id="flt:Sv326_0851"/>
<keyword evidence="3 4" id="KW-0687">Ribonucleoprotein</keyword>
<comment type="subunit">
    <text evidence="4">Part of the 50S ribosomal subunit.</text>
</comment>
<dbReference type="Pfam" id="PF00572">
    <property type="entry name" value="Ribosomal_L13"/>
    <property type="match status" value="1"/>
</dbReference>
<comment type="similarity">
    <text evidence="1 4 5">Belongs to the universal ribosomal protein uL13 family.</text>
</comment>
<gene>
    <name evidence="4" type="primary">rpl13</name>
    <name evidence="7" type="ORF">Sv326_0851</name>
</gene>
<dbReference type="GO" id="GO:0017148">
    <property type="term" value="P:negative regulation of translation"/>
    <property type="evidence" value="ECO:0007669"/>
    <property type="project" value="TreeGrafter"/>
</dbReference>
<dbReference type="PANTHER" id="PTHR11545">
    <property type="entry name" value="RIBOSOMAL PROTEIN L13"/>
    <property type="match status" value="1"/>
</dbReference>
<protein>
    <recommendedName>
        <fullName evidence="4">Large ribosomal subunit protein uL13</fullName>
    </recommendedName>
</protein>
<dbReference type="InterPro" id="IPR005755">
    <property type="entry name" value="Ribosomal_uL13_euk/arc"/>
</dbReference>
<accession>A0A7D5XLT9</accession>
<dbReference type="HAMAP" id="MF_01366">
    <property type="entry name" value="Ribosomal_uL13"/>
    <property type="match status" value="1"/>
</dbReference>
<dbReference type="Proteomes" id="UP000510821">
    <property type="component" value="Chromosome"/>
</dbReference>
<dbReference type="InterPro" id="IPR005822">
    <property type="entry name" value="Ribosomal_uL13"/>
</dbReference>
<dbReference type="GO" id="GO:0003735">
    <property type="term" value="F:structural constituent of ribosome"/>
    <property type="evidence" value="ECO:0007669"/>
    <property type="project" value="UniProtKB-UniRule"/>
</dbReference>
<dbReference type="PROSITE" id="PS00783">
    <property type="entry name" value="RIBOSOMAL_L13"/>
    <property type="match status" value="1"/>
</dbReference>
<dbReference type="EMBL" id="CP058998">
    <property type="protein sequence ID" value="QLJ53026.1"/>
    <property type="molecule type" value="Genomic_DNA"/>
</dbReference>
<organism evidence="7 8">
    <name type="scientific">Fermentimicrarchaeum limneticum</name>
    <dbReference type="NCBI Taxonomy" id="2795018"/>
    <lineage>
        <taxon>Archaea</taxon>
        <taxon>Candidatus Micrarchaeota</taxon>
        <taxon>Candidatus Fermentimicrarchaeales</taxon>
        <taxon>Candidatus Fermentimicrarchaeaceae</taxon>
        <taxon>Candidatus Fermentimicrarchaeum</taxon>
    </lineage>
</organism>
<dbReference type="AlphaFoldDB" id="A0A7D5XLT9"/>
<evidence type="ECO:0000256" key="4">
    <source>
        <dbReference type="HAMAP-Rule" id="MF_01366"/>
    </source>
</evidence>
<evidence type="ECO:0000256" key="2">
    <source>
        <dbReference type="ARBA" id="ARBA00022980"/>
    </source>
</evidence>
<dbReference type="Gene3D" id="3.90.1180.10">
    <property type="entry name" value="Ribosomal protein L13"/>
    <property type="match status" value="1"/>
</dbReference>
<dbReference type="GO" id="GO:0006412">
    <property type="term" value="P:translation"/>
    <property type="evidence" value="ECO:0007669"/>
    <property type="project" value="UniProtKB-UniRule"/>
</dbReference>
<proteinExistence type="inferred from homology"/>
<dbReference type="InterPro" id="IPR023563">
    <property type="entry name" value="Ribosomal_uL13_CS"/>
</dbReference>
<evidence type="ECO:0000256" key="1">
    <source>
        <dbReference type="ARBA" id="ARBA00006227"/>
    </source>
</evidence>
<keyword evidence="2 4" id="KW-0689">Ribosomal protein</keyword>
<dbReference type="GO" id="GO:0003729">
    <property type="term" value="F:mRNA binding"/>
    <property type="evidence" value="ECO:0007669"/>
    <property type="project" value="TreeGrafter"/>
</dbReference>
<evidence type="ECO:0000256" key="3">
    <source>
        <dbReference type="ARBA" id="ARBA00023274"/>
    </source>
</evidence>